<keyword evidence="4" id="KW-0648">Protein biosynthesis</keyword>
<organism evidence="5">
    <name type="scientific">Hexamita inflata</name>
    <dbReference type="NCBI Taxonomy" id="28002"/>
    <lineage>
        <taxon>Eukaryota</taxon>
        <taxon>Metamonada</taxon>
        <taxon>Diplomonadida</taxon>
        <taxon>Hexamitidae</taxon>
        <taxon>Hexamitinae</taxon>
        <taxon>Hexamita</taxon>
    </lineage>
</organism>
<protein>
    <submittedName>
        <fullName evidence="5">EIF2A domain-containing protein</fullName>
    </submittedName>
    <submittedName>
        <fullName evidence="6">EIF2A_domain-containing protein</fullName>
    </submittedName>
</protein>
<keyword evidence="2" id="KW-0853">WD repeat</keyword>
<evidence type="ECO:0000256" key="1">
    <source>
        <dbReference type="ARBA" id="ARBA00022540"/>
    </source>
</evidence>
<evidence type="ECO:0000313" key="7">
    <source>
        <dbReference type="Proteomes" id="UP001642409"/>
    </source>
</evidence>
<keyword evidence="3" id="KW-0677">Repeat</keyword>
<evidence type="ECO:0000256" key="2">
    <source>
        <dbReference type="ARBA" id="ARBA00022574"/>
    </source>
</evidence>
<proteinExistence type="predicted"/>
<dbReference type="GO" id="GO:0000049">
    <property type="term" value="F:tRNA binding"/>
    <property type="evidence" value="ECO:0007669"/>
    <property type="project" value="TreeGrafter"/>
</dbReference>
<reference evidence="5" key="1">
    <citation type="submission" date="2023-06" db="EMBL/GenBank/DDBJ databases">
        <authorList>
            <person name="Kurt Z."/>
        </authorList>
    </citation>
    <scope>NUCLEOTIDE SEQUENCE</scope>
</reference>
<evidence type="ECO:0000256" key="4">
    <source>
        <dbReference type="ARBA" id="ARBA00022917"/>
    </source>
</evidence>
<dbReference type="AlphaFoldDB" id="A0AA86RBZ9"/>
<dbReference type="GO" id="GO:0003743">
    <property type="term" value="F:translation initiation factor activity"/>
    <property type="evidence" value="ECO:0007669"/>
    <property type="project" value="UniProtKB-KW"/>
</dbReference>
<gene>
    <name evidence="6" type="ORF">HINF_LOCUS14382</name>
    <name evidence="5" type="ORF">HINF_LOCUS58841</name>
</gene>
<dbReference type="InterPro" id="IPR011387">
    <property type="entry name" value="TIF2A"/>
</dbReference>
<evidence type="ECO:0000313" key="6">
    <source>
        <dbReference type="EMBL" id="CAL5995930.1"/>
    </source>
</evidence>
<dbReference type="GO" id="GO:0003729">
    <property type="term" value="F:mRNA binding"/>
    <property type="evidence" value="ECO:0007669"/>
    <property type="project" value="TreeGrafter"/>
</dbReference>
<evidence type="ECO:0000256" key="3">
    <source>
        <dbReference type="ARBA" id="ARBA00022737"/>
    </source>
</evidence>
<evidence type="ECO:0000313" key="5">
    <source>
        <dbReference type="EMBL" id="CAI9971196.1"/>
    </source>
</evidence>
<comment type="caution">
    <text evidence="5">The sequence shown here is derived from an EMBL/GenBank/DDBJ whole genome shotgun (WGS) entry which is preliminary data.</text>
</comment>
<dbReference type="EMBL" id="CAXDID020000034">
    <property type="protein sequence ID" value="CAL5995930.1"/>
    <property type="molecule type" value="Genomic_DNA"/>
</dbReference>
<reference evidence="6 7" key="2">
    <citation type="submission" date="2024-07" db="EMBL/GenBank/DDBJ databases">
        <authorList>
            <person name="Akdeniz Z."/>
        </authorList>
    </citation>
    <scope>NUCLEOTIDE SEQUENCE [LARGE SCALE GENOMIC DNA]</scope>
</reference>
<dbReference type="EMBL" id="CATOUU010001090">
    <property type="protein sequence ID" value="CAI9971196.1"/>
    <property type="molecule type" value="Genomic_DNA"/>
</dbReference>
<accession>A0AA86RBZ9</accession>
<dbReference type="GO" id="GO:0022627">
    <property type="term" value="C:cytosolic small ribosomal subunit"/>
    <property type="evidence" value="ECO:0007669"/>
    <property type="project" value="TreeGrafter"/>
</dbReference>
<keyword evidence="7" id="KW-1185">Reference proteome</keyword>
<dbReference type="Proteomes" id="UP001642409">
    <property type="component" value="Unassembled WGS sequence"/>
</dbReference>
<dbReference type="SUPFAM" id="SSF69322">
    <property type="entry name" value="Tricorn protease domain 2"/>
    <property type="match status" value="1"/>
</dbReference>
<keyword evidence="1" id="KW-0396">Initiation factor</keyword>
<dbReference type="PANTHER" id="PTHR13227">
    <property type="entry name" value="EUKARYOTIC TRANSLATION INITIATION FACTOR 2A"/>
    <property type="match status" value="1"/>
</dbReference>
<dbReference type="GO" id="GO:0043022">
    <property type="term" value="F:ribosome binding"/>
    <property type="evidence" value="ECO:0007669"/>
    <property type="project" value="TreeGrafter"/>
</dbReference>
<dbReference type="PANTHER" id="PTHR13227:SF0">
    <property type="entry name" value="EUKARYOTIC TRANSLATION INITIATION FACTOR 2A"/>
    <property type="match status" value="1"/>
</dbReference>
<name>A0AA86RBZ9_9EUKA</name>
<sequence>MSYILTNTNKSTDIFEISGTSSKLVSNLTTTNSTLTTSKDLIAFTTENHIVQISRLQTGLVSPVCTISLPADVKALEFSPLCTFLQIVTYEPEKDNLFVYRVSDQSLVYQQRKHVPKTTNIDFQAFPVQFSADESIIIVQRKNEIIYLTPEFTDQSSFTAYPTTTFQPMSYFVMNNFVIVAVPATKTQGKVTVFLNGEFQFGHVNAKVDRFGFQTGTNFFLAKFIFDTGTNYYGASQLVLFNTLQKKAQVIVSDNLNCFCVFKPSNLQGTEVIVTSQQNPCKLSFTYVTPHKPSSSLIMKTVEYKHKVFINAAYASGNIMVLRGEAGMDGEIYTCIFAGSAVKVVGKQMQRDVTHVNICKEGIILSTQKPRFQIDNSYYVSDFTFKEQKKTEIDGIRYLQVIGEQAVNTNKLETLPEIEIASGAINKPVEQQTGVYVPPALRQIQEQKQQSQQNQSKQTKGGWF</sequence>